<feature type="transmembrane region" description="Helical" evidence="13">
    <location>
        <begin position="6"/>
        <end position="25"/>
    </location>
</feature>
<dbReference type="GO" id="GO:0008808">
    <property type="term" value="F:cardiolipin synthase activity"/>
    <property type="evidence" value="ECO:0007669"/>
    <property type="project" value="UniProtKB-UniRule"/>
</dbReference>
<evidence type="ECO:0000256" key="12">
    <source>
        <dbReference type="ARBA" id="ARBA00057569"/>
    </source>
</evidence>
<feature type="active site" evidence="13">
    <location>
        <position position="229"/>
    </location>
</feature>
<dbReference type="InterPro" id="IPR030874">
    <property type="entry name" value="Cardiolipin_synth_Firmi"/>
</dbReference>
<dbReference type="FunFam" id="3.30.870.10:FF:000014">
    <property type="entry name" value="Cardiolipin synthase"/>
    <property type="match status" value="1"/>
</dbReference>
<keyword evidence="7 13" id="KW-1133">Transmembrane helix</keyword>
<dbReference type="EMBL" id="PDOE01000001">
    <property type="protein sequence ID" value="RKL69329.1"/>
    <property type="molecule type" value="Genomic_DNA"/>
</dbReference>
<dbReference type="Pfam" id="PF13396">
    <property type="entry name" value="PLDc_N"/>
    <property type="match status" value="1"/>
</dbReference>
<dbReference type="RefSeq" id="WP_110936032.1">
    <property type="nucleotide sequence ID" value="NZ_KZ614146.1"/>
</dbReference>
<dbReference type="SUPFAM" id="SSF56024">
    <property type="entry name" value="Phospholipase D/nuclease"/>
    <property type="match status" value="2"/>
</dbReference>
<dbReference type="CDD" id="cd09112">
    <property type="entry name" value="PLDc_CLS_2"/>
    <property type="match status" value="1"/>
</dbReference>
<evidence type="ECO:0000256" key="6">
    <source>
        <dbReference type="ARBA" id="ARBA00022737"/>
    </source>
</evidence>
<feature type="domain" description="PLD phosphodiesterase" evidence="15">
    <location>
        <begin position="217"/>
        <end position="244"/>
    </location>
</feature>
<dbReference type="HAMAP" id="MF_01916">
    <property type="entry name" value="Cardiolipin_synth_Cls"/>
    <property type="match status" value="1"/>
</dbReference>
<feature type="active site" evidence="13">
    <location>
        <position position="224"/>
    </location>
</feature>
<evidence type="ECO:0000259" key="15">
    <source>
        <dbReference type="PROSITE" id="PS50035"/>
    </source>
</evidence>
<keyword evidence="11 13" id="KW-1208">Phospholipid metabolism</keyword>
<dbReference type="InterPro" id="IPR027379">
    <property type="entry name" value="CLS_N"/>
</dbReference>
<keyword evidence="5 13" id="KW-0812">Transmembrane</keyword>
<keyword evidence="10 13" id="KW-0594">Phospholipid biosynthesis</keyword>
<dbReference type="InterPro" id="IPR025202">
    <property type="entry name" value="PLD-like_dom"/>
</dbReference>
<evidence type="ECO:0000256" key="13">
    <source>
        <dbReference type="HAMAP-Rule" id="MF_01916"/>
    </source>
</evidence>
<evidence type="ECO:0000256" key="2">
    <source>
        <dbReference type="ARBA" id="ARBA00022475"/>
    </source>
</evidence>
<evidence type="ECO:0000256" key="8">
    <source>
        <dbReference type="ARBA" id="ARBA00023098"/>
    </source>
</evidence>
<proteinExistence type="inferred from homology"/>
<evidence type="ECO:0000256" key="7">
    <source>
        <dbReference type="ARBA" id="ARBA00022989"/>
    </source>
</evidence>
<protein>
    <recommendedName>
        <fullName evidence="13 14">Cardiolipin synthase</fullName>
        <shortName evidence="13">CL synthase</shortName>
        <ecNumber evidence="13 14">2.7.8.-</ecNumber>
    </recommendedName>
</protein>
<dbReference type="PROSITE" id="PS50035">
    <property type="entry name" value="PLD"/>
    <property type="match status" value="2"/>
</dbReference>
<keyword evidence="4 13" id="KW-0808">Transferase</keyword>
<feature type="domain" description="PLD phosphodiesterase" evidence="15">
    <location>
        <begin position="395"/>
        <end position="422"/>
    </location>
</feature>
<dbReference type="EC" id="2.7.8.-" evidence="13 14"/>
<comment type="subcellular location">
    <subcellularLocation>
        <location evidence="1 13">Cell membrane</location>
        <topology evidence="1 13">Multi-pass membrane protein</topology>
    </subcellularLocation>
</comment>
<keyword evidence="3 13" id="KW-0444">Lipid biosynthesis</keyword>
<dbReference type="CDD" id="cd09110">
    <property type="entry name" value="PLDc_CLS_1"/>
    <property type="match status" value="1"/>
</dbReference>
<keyword evidence="17" id="KW-1185">Reference proteome</keyword>
<evidence type="ECO:0000256" key="10">
    <source>
        <dbReference type="ARBA" id="ARBA00023209"/>
    </source>
</evidence>
<comment type="function">
    <text evidence="12 13">Catalyzes the reversible phosphatidyl group transfer from one phosphatidylglycerol molecule to another to form cardiolipin (CL) (diphosphatidylglycerol) and glycerol.</text>
</comment>
<feature type="active site" evidence="13">
    <location>
        <position position="400"/>
    </location>
</feature>
<dbReference type="SMART" id="SM00155">
    <property type="entry name" value="PLDc"/>
    <property type="match status" value="2"/>
</dbReference>
<dbReference type="GO" id="GO:0005886">
    <property type="term" value="C:plasma membrane"/>
    <property type="evidence" value="ECO:0007669"/>
    <property type="project" value="UniProtKB-SubCell"/>
</dbReference>
<organism evidence="16 17">
    <name type="scientific">Salipaludibacillus neizhouensis</name>
    <dbReference type="NCBI Taxonomy" id="885475"/>
    <lineage>
        <taxon>Bacteria</taxon>
        <taxon>Bacillati</taxon>
        <taxon>Bacillota</taxon>
        <taxon>Bacilli</taxon>
        <taxon>Bacillales</taxon>
        <taxon>Bacillaceae</taxon>
    </lineage>
</organism>
<feature type="active site" evidence="13">
    <location>
        <position position="407"/>
    </location>
</feature>
<dbReference type="AlphaFoldDB" id="A0A3A9KAZ7"/>
<name>A0A3A9KAZ7_9BACI</name>
<evidence type="ECO:0000256" key="5">
    <source>
        <dbReference type="ARBA" id="ARBA00022692"/>
    </source>
</evidence>
<dbReference type="PANTHER" id="PTHR21248">
    <property type="entry name" value="CARDIOLIPIN SYNTHASE"/>
    <property type="match status" value="1"/>
</dbReference>
<comment type="caution">
    <text evidence="16">The sequence shown here is derived from an EMBL/GenBank/DDBJ whole genome shotgun (WGS) entry which is preliminary data.</text>
</comment>
<comment type="similarity">
    <text evidence="13">Belongs to the phospholipase D family. Cardiolipin synthase subfamily.</text>
</comment>
<feature type="transmembrane region" description="Helical" evidence="13">
    <location>
        <begin position="32"/>
        <end position="54"/>
    </location>
</feature>
<evidence type="ECO:0000256" key="3">
    <source>
        <dbReference type="ARBA" id="ARBA00022516"/>
    </source>
</evidence>
<dbReference type="NCBIfam" id="TIGR04265">
    <property type="entry name" value="bac_cardiolipin"/>
    <property type="match status" value="1"/>
</dbReference>
<evidence type="ECO:0000256" key="4">
    <source>
        <dbReference type="ARBA" id="ARBA00022679"/>
    </source>
</evidence>
<keyword evidence="9 13" id="KW-0472">Membrane</keyword>
<dbReference type="OrthoDB" id="9762009at2"/>
<keyword evidence="8 13" id="KW-0443">Lipid metabolism</keyword>
<dbReference type="Pfam" id="PF13091">
    <property type="entry name" value="PLDc_2"/>
    <property type="match status" value="2"/>
</dbReference>
<evidence type="ECO:0000313" key="16">
    <source>
        <dbReference type="EMBL" id="RKL69329.1"/>
    </source>
</evidence>
<evidence type="ECO:0000256" key="9">
    <source>
        <dbReference type="ARBA" id="ARBA00023136"/>
    </source>
</evidence>
<dbReference type="GO" id="GO:0032049">
    <property type="term" value="P:cardiolipin biosynthetic process"/>
    <property type="evidence" value="ECO:0007669"/>
    <property type="project" value="UniProtKB-UniRule"/>
</dbReference>
<comment type="catalytic activity">
    <reaction evidence="13">
        <text>2 a 1,2-diacyl-sn-glycero-3-phospho-(1'-sn-glycerol) = a cardiolipin + glycerol</text>
        <dbReference type="Rhea" id="RHEA:31451"/>
        <dbReference type="ChEBI" id="CHEBI:17754"/>
        <dbReference type="ChEBI" id="CHEBI:62237"/>
        <dbReference type="ChEBI" id="CHEBI:64716"/>
    </reaction>
</comment>
<dbReference type="Proteomes" id="UP000281498">
    <property type="component" value="Unassembled WGS sequence"/>
</dbReference>
<evidence type="ECO:0000256" key="11">
    <source>
        <dbReference type="ARBA" id="ARBA00023264"/>
    </source>
</evidence>
<dbReference type="FunFam" id="3.30.870.10:FF:000021">
    <property type="entry name" value="Cardiolipin synthase"/>
    <property type="match status" value="1"/>
</dbReference>
<dbReference type="Gene3D" id="3.30.870.10">
    <property type="entry name" value="Endonuclease Chain A"/>
    <property type="match status" value="2"/>
</dbReference>
<keyword evidence="2 13" id="KW-1003">Cell membrane</keyword>
<dbReference type="PANTHER" id="PTHR21248:SF22">
    <property type="entry name" value="PHOSPHOLIPASE D"/>
    <property type="match status" value="1"/>
</dbReference>
<gene>
    <name evidence="16" type="primary">cls</name>
    <name evidence="16" type="ORF">CR203_04695</name>
</gene>
<dbReference type="InterPro" id="IPR001736">
    <property type="entry name" value="PLipase_D/transphosphatidylase"/>
</dbReference>
<evidence type="ECO:0000256" key="1">
    <source>
        <dbReference type="ARBA" id="ARBA00004651"/>
    </source>
</evidence>
<evidence type="ECO:0000256" key="14">
    <source>
        <dbReference type="NCBIfam" id="TIGR04265"/>
    </source>
</evidence>
<reference evidence="16 17" key="1">
    <citation type="submission" date="2017-10" db="EMBL/GenBank/DDBJ databases">
        <title>Bacillus sp. nov., a halophilic bacterium isolated from a Keqin Lake.</title>
        <authorList>
            <person name="Wang H."/>
        </authorList>
    </citation>
    <scope>NUCLEOTIDE SEQUENCE [LARGE SCALE GENOMIC DNA]</scope>
    <source>
        <strain evidence="16 17">KCTC 13187</strain>
    </source>
</reference>
<feature type="active site" evidence="13">
    <location>
        <position position="222"/>
    </location>
</feature>
<evidence type="ECO:0000313" key="17">
    <source>
        <dbReference type="Proteomes" id="UP000281498"/>
    </source>
</evidence>
<feature type="active site" evidence="13">
    <location>
        <position position="402"/>
    </location>
</feature>
<accession>A0A3A9KAZ7</accession>
<sequence length="482" mass="56204">MNIVSILVAVLFIINMLLAIIVVFIERKDASATWAWVMILFFIPFLGFIFYLFFGQNLTRRRLFNWAGMRKIGIVDIITKQIDQIRDPEFRYYDDNVDPYRDLIYMHLINNDAILTHDNNVQLLMDGQEKFDHVFDDIKQAEDHIHIQYYIFRNDNLGKKLIQELVKKANEGVKVRVMYDELGSRNLSRTHFKTLIAAGGEVAVFFPSRFPLINLRLNYRNHRKLIIIDGQIGYVGGFNIGDEYIGTSKKFGYWRDTHLRIQGNAVDPMQTRYILDWSQASKKANIDYESRYFPMKKNLGNATMQIVSSGPDSEWEQIKNGYIKMIMSAKESIFIQTPYFIPDQSLLDVLRIASLSGKDVRVMIPDKPDHPFVYWATYSHIGELLKTGAKVYIYNKGFIHAKTIVIDRKMNSVGTANIDMRSFKLNFEVNAFIYDQEVSEIVAQSFEKDMLDSTRFTEKMYENRSKWIRAKESVSRLLSPVL</sequence>
<dbReference type="InterPro" id="IPR022924">
    <property type="entry name" value="Cardiolipin_synthase"/>
</dbReference>
<keyword evidence="6" id="KW-0677">Repeat</keyword>